<dbReference type="STRING" id="563192.HMPREF0179_02691"/>
<comment type="caution">
    <text evidence="2">The sequence shown here is derived from an EMBL/GenBank/DDBJ whole genome shotgun (WGS) entry which is preliminary data.</text>
</comment>
<reference evidence="2 3" key="2">
    <citation type="submission" date="2013-04" db="EMBL/GenBank/DDBJ databases">
        <title>The Genome Sequence of Bilophila wadsworthia 3_1_6.</title>
        <authorList>
            <consortium name="The Broad Institute Genomics Platform"/>
            <person name="Earl A."/>
            <person name="Ward D."/>
            <person name="Feldgarden M."/>
            <person name="Gevers D."/>
            <person name="Sibley C."/>
            <person name="Strauss J."/>
            <person name="Allen-Vercoe E."/>
            <person name="Walker B."/>
            <person name="Young S."/>
            <person name="Zeng Q."/>
            <person name="Gargeya S."/>
            <person name="Fitzgerald M."/>
            <person name="Haas B."/>
            <person name="Abouelleil A."/>
            <person name="Allen A.W."/>
            <person name="Alvarado L."/>
            <person name="Arachchi H.M."/>
            <person name="Berlin A.M."/>
            <person name="Chapman S.B."/>
            <person name="Gainer-Dewar J."/>
            <person name="Goldberg J."/>
            <person name="Griggs A."/>
            <person name="Gujja S."/>
            <person name="Hansen M."/>
            <person name="Howarth C."/>
            <person name="Imamovic A."/>
            <person name="Ireland A."/>
            <person name="Larimer J."/>
            <person name="McCowan C."/>
            <person name="Murphy C."/>
            <person name="Pearson M."/>
            <person name="Poon T.W."/>
            <person name="Priest M."/>
            <person name="Roberts A."/>
            <person name="Saif S."/>
            <person name="Shea T."/>
            <person name="Sisk P."/>
            <person name="Sykes S."/>
            <person name="Wortman J."/>
            <person name="Nusbaum C."/>
            <person name="Birren B."/>
        </authorList>
    </citation>
    <scope>NUCLEOTIDE SEQUENCE [LARGE SCALE GENOMIC DNA]</scope>
    <source>
        <strain evidence="2 3">3_1_6</strain>
    </source>
</reference>
<dbReference type="AlphaFoldDB" id="E5Y923"/>
<dbReference type="OrthoDB" id="9801841at2"/>
<sequence length="372" mass="41364">MKKYSLTGLMLFVLLAFIPSSGHAVGRLNFMLTNLTGLDITDVRIAPTYYPNYISENLLKTNLDPNTRLYIGPNYYGDQRFWNITVSWSNGFQYTWTHNQLTRYNSYVVYANPYGVRMRQGYERSFARYGDNMPSMYAGAQPGVSVSVGIPEKVNAVAVADAGKVGNSTRKTRDLVFDDEEETEHPVVAGSTADTTKGETISVKATIELTRDGKLSTVLPTESFKSGDKVRLLFSTNRDGNVYWVAKGTSGQYQVLFPSPKAGMNNTVVKNNSYTVPAKGAWRFDEQKGTETLVCILSPSRVAELDKAVALGGEGKKNEASEIISSVVNRHESKRTTRDLVFEEEDNQDVNTKTQTSSDNEPFVATYELIHN</sequence>
<evidence type="ECO:0000313" key="2">
    <source>
        <dbReference type="EMBL" id="EFV43500.1"/>
    </source>
</evidence>
<dbReference type="RefSeq" id="WP_005028726.1">
    <property type="nucleotide sequence ID" value="NZ_KE150238.1"/>
</dbReference>
<organism evidence="2 3">
    <name type="scientific">Bilophila wadsworthia (strain 3_1_6)</name>
    <dbReference type="NCBI Taxonomy" id="563192"/>
    <lineage>
        <taxon>Bacteria</taxon>
        <taxon>Pseudomonadati</taxon>
        <taxon>Thermodesulfobacteriota</taxon>
        <taxon>Desulfovibrionia</taxon>
        <taxon>Desulfovibrionales</taxon>
        <taxon>Desulfovibrionaceae</taxon>
        <taxon>Bilophila</taxon>
    </lineage>
</organism>
<feature type="domain" description="DUF4384" evidence="1">
    <location>
        <begin position="224"/>
        <end position="300"/>
    </location>
</feature>
<reference evidence="2 3" key="1">
    <citation type="submission" date="2010-10" db="EMBL/GenBank/DDBJ databases">
        <authorList>
            <consortium name="The Broad Institute Genome Sequencing Platform"/>
            <person name="Ward D."/>
            <person name="Earl A."/>
            <person name="Feldgarden M."/>
            <person name="Young S.K."/>
            <person name="Gargeya S."/>
            <person name="Zeng Q."/>
            <person name="Alvarado L."/>
            <person name="Berlin A."/>
            <person name="Bochicchio J."/>
            <person name="Chapman S.B."/>
            <person name="Chen Z."/>
            <person name="Freedman E."/>
            <person name="Gellesch M."/>
            <person name="Goldberg J."/>
            <person name="Griggs A."/>
            <person name="Gujja S."/>
            <person name="Heilman E."/>
            <person name="Heiman D."/>
            <person name="Howarth C."/>
            <person name="Mehta T."/>
            <person name="Neiman D."/>
            <person name="Pearson M."/>
            <person name="Roberts A."/>
            <person name="Saif S."/>
            <person name="Shea T."/>
            <person name="Shenoy N."/>
            <person name="Sisk P."/>
            <person name="Stolte C."/>
            <person name="Sykes S."/>
            <person name="White J."/>
            <person name="Yandava C."/>
            <person name="Allen-Vercoe E."/>
            <person name="Sibley C."/>
            <person name="Ambrose C.E."/>
            <person name="Strauss J."/>
            <person name="Daigneault M."/>
            <person name="Haas B."/>
            <person name="Nusbaum C."/>
            <person name="Birren B."/>
        </authorList>
    </citation>
    <scope>NUCLEOTIDE SEQUENCE [LARGE SCALE GENOMIC DNA]</scope>
    <source>
        <strain evidence="2 3">3_1_6</strain>
    </source>
</reference>
<gene>
    <name evidence="2" type="ORF">HMPREF0179_02691</name>
</gene>
<evidence type="ECO:0000259" key="1">
    <source>
        <dbReference type="Pfam" id="PF14326"/>
    </source>
</evidence>
<dbReference type="Pfam" id="PF14326">
    <property type="entry name" value="DUF4384"/>
    <property type="match status" value="1"/>
</dbReference>
<dbReference type="InterPro" id="IPR025493">
    <property type="entry name" value="DUF4384"/>
</dbReference>
<keyword evidence="3" id="KW-1185">Reference proteome</keyword>
<proteinExistence type="predicted"/>
<protein>
    <recommendedName>
        <fullName evidence="1">DUF4384 domain-containing protein</fullName>
    </recommendedName>
</protein>
<dbReference type="Proteomes" id="UP000006034">
    <property type="component" value="Unassembled WGS sequence"/>
</dbReference>
<name>E5Y923_BILW3</name>
<dbReference type="HOGENOM" id="CLU_743286_0_0_7"/>
<evidence type="ECO:0000313" key="3">
    <source>
        <dbReference type="Proteomes" id="UP000006034"/>
    </source>
</evidence>
<dbReference type="GeneID" id="78084916"/>
<dbReference type="EMBL" id="ADCP02000001">
    <property type="protein sequence ID" value="EFV43500.1"/>
    <property type="molecule type" value="Genomic_DNA"/>
</dbReference>
<dbReference type="eggNOG" id="ENOG5033MNN">
    <property type="taxonomic scope" value="Bacteria"/>
</dbReference>
<accession>E5Y923</accession>